<reference evidence="3" key="1">
    <citation type="submission" date="2022-03" db="EMBL/GenBank/DDBJ databases">
        <authorList>
            <person name="Santos J.D.N."/>
            <person name="Kallscheuer N."/>
            <person name="Jogler C."/>
            <person name="Lage O.M."/>
        </authorList>
    </citation>
    <scope>NUCLEOTIDE SEQUENCE</scope>
    <source>
        <strain evidence="3">M600PL45_2</strain>
    </source>
</reference>
<feature type="region of interest" description="Disordered" evidence="1">
    <location>
        <begin position="249"/>
        <end position="268"/>
    </location>
</feature>
<dbReference type="InterPro" id="IPR058488">
    <property type="entry name" value="DUF8175"/>
</dbReference>
<sequence>MSIGGEGYGERDRTGDEGAAGGYGRGPAALTTTRTRLPDGEGGGGRPPVRPGRSLVTIVGVVVLLIAAIAFANQGGGGGGDDGAGGKEGGEAQPTAPTGQKPVKGGKGGIPSGFPKSRQGAESAAANYAVALGGDGMFSKATRHEIVKAVSAPSSLGKLQKGFDADYSEELNKKIGIDDDGKAPSGSTFVNRTMPVGTTVRSFDKDAATVAVWCSGLFGVAGEDSTKPVKNNWFTVTFKLEWTGGDWKVGDSTQKNGPTPVSGDSPISGAEEISKAVDEFGGFTYAR</sequence>
<feature type="domain" description="DUF8175" evidence="2">
    <location>
        <begin position="108"/>
        <end position="257"/>
    </location>
</feature>
<dbReference type="Pfam" id="PF26526">
    <property type="entry name" value="DUF8175"/>
    <property type="match status" value="1"/>
</dbReference>
<name>A0ABS9SXZ2_9ACTN</name>
<evidence type="ECO:0000313" key="4">
    <source>
        <dbReference type="Proteomes" id="UP001166784"/>
    </source>
</evidence>
<proteinExistence type="predicted"/>
<evidence type="ECO:0000259" key="2">
    <source>
        <dbReference type="Pfam" id="PF26526"/>
    </source>
</evidence>
<keyword evidence="4" id="KW-1185">Reference proteome</keyword>
<reference evidence="3" key="2">
    <citation type="journal article" date="2023" name="Int. J. Syst. Evol. Microbiol.">
        <title>Streptomyces marispadix sp. nov., isolated from marine beach sediment of the Northern Coast of Portugal.</title>
        <authorList>
            <person name="dos Santos J.D.N."/>
            <person name="Vitorino I.R."/>
            <person name="Kallscheuer N."/>
            <person name="Srivastava A."/>
            <person name="Krautwurst S."/>
            <person name="Marz M."/>
            <person name="Jogler C."/>
            <person name="Lobo Da Cunha A."/>
            <person name="Catita J."/>
            <person name="Goncalves H."/>
            <person name="Gonzalez I."/>
            <person name="Reyes F."/>
            <person name="Lage O.M."/>
        </authorList>
    </citation>
    <scope>NUCLEOTIDE SEQUENCE</scope>
    <source>
        <strain evidence="3">M600PL45_2</strain>
    </source>
</reference>
<feature type="region of interest" description="Disordered" evidence="1">
    <location>
        <begin position="76"/>
        <end position="119"/>
    </location>
</feature>
<evidence type="ECO:0000256" key="1">
    <source>
        <dbReference type="SAM" id="MobiDB-lite"/>
    </source>
</evidence>
<comment type="caution">
    <text evidence="3">The sequence shown here is derived from an EMBL/GenBank/DDBJ whole genome shotgun (WGS) entry which is preliminary data.</text>
</comment>
<dbReference type="RefSeq" id="WP_241059336.1">
    <property type="nucleotide sequence ID" value="NZ_JAKWJU010000002.1"/>
</dbReference>
<organism evidence="3 4">
    <name type="scientific">Streptomyces marispadix</name>
    <dbReference type="NCBI Taxonomy" id="2922868"/>
    <lineage>
        <taxon>Bacteria</taxon>
        <taxon>Bacillati</taxon>
        <taxon>Actinomycetota</taxon>
        <taxon>Actinomycetes</taxon>
        <taxon>Kitasatosporales</taxon>
        <taxon>Streptomycetaceae</taxon>
        <taxon>Streptomyces</taxon>
    </lineage>
</organism>
<evidence type="ECO:0000313" key="3">
    <source>
        <dbReference type="EMBL" id="MCH6161152.1"/>
    </source>
</evidence>
<feature type="region of interest" description="Disordered" evidence="1">
    <location>
        <begin position="1"/>
        <end position="52"/>
    </location>
</feature>
<accession>A0ABS9SXZ2</accession>
<protein>
    <recommendedName>
        <fullName evidence="2">DUF8175 domain-containing protein</fullName>
    </recommendedName>
</protein>
<dbReference type="Proteomes" id="UP001166784">
    <property type="component" value="Unassembled WGS sequence"/>
</dbReference>
<gene>
    <name evidence="3" type="ORF">MMA15_12285</name>
</gene>
<dbReference type="EMBL" id="JAKWJU010000002">
    <property type="protein sequence ID" value="MCH6161152.1"/>
    <property type="molecule type" value="Genomic_DNA"/>
</dbReference>